<keyword evidence="1" id="KW-0472">Membrane</keyword>
<evidence type="ECO:0000313" key="3">
    <source>
        <dbReference type="EMBL" id="HIQ79908.1"/>
    </source>
</evidence>
<dbReference type="InterPro" id="IPR011642">
    <property type="entry name" value="Gate_dom"/>
</dbReference>
<dbReference type="GO" id="GO:0005886">
    <property type="term" value="C:plasma membrane"/>
    <property type="evidence" value="ECO:0007669"/>
    <property type="project" value="TreeGrafter"/>
</dbReference>
<dbReference type="Proteomes" id="UP000886787">
    <property type="component" value="Unassembled WGS sequence"/>
</dbReference>
<keyword evidence="1" id="KW-0812">Transmembrane</keyword>
<sequence length="207" mass="23644">KILTSKAFGIPIMLLMLGAIFWITIAGANYPSELLSTFFGFLEEQLRMFMEFINAPIWLTQMLLDGVFRTGAWVVSVMLPPMAIFFPLFTLLEDVGYLPRVAFNMDKFFKKANAHGKQALSMCMGFGCNACGVMGCRIIDSPRERFIAILTNSFVPCNGRLPQPKPHTSSPVFTLYKMSDKRYTEWASHRLTKQRPQAQRKTRILQW</sequence>
<evidence type="ECO:0000313" key="4">
    <source>
        <dbReference type="Proteomes" id="UP000886787"/>
    </source>
</evidence>
<keyword evidence="1" id="KW-1133">Transmembrane helix</keyword>
<dbReference type="PANTHER" id="PTHR43185:SF2">
    <property type="entry name" value="FERROUS IRON TRANSPORT PROTEIN B"/>
    <property type="match status" value="1"/>
</dbReference>
<dbReference type="EMBL" id="DVFW01000008">
    <property type="protein sequence ID" value="HIQ79908.1"/>
    <property type="molecule type" value="Genomic_DNA"/>
</dbReference>
<protein>
    <submittedName>
        <fullName evidence="3">Ferrous iron transporter B</fullName>
    </submittedName>
</protein>
<dbReference type="GO" id="GO:0015093">
    <property type="term" value="F:ferrous iron transmembrane transporter activity"/>
    <property type="evidence" value="ECO:0007669"/>
    <property type="project" value="TreeGrafter"/>
</dbReference>
<evidence type="ECO:0000256" key="1">
    <source>
        <dbReference type="SAM" id="Phobius"/>
    </source>
</evidence>
<reference evidence="3" key="2">
    <citation type="journal article" date="2021" name="PeerJ">
        <title>Extensive microbial diversity within the chicken gut microbiome revealed by metagenomics and culture.</title>
        <authorList>
            <person name="Gilroy R."/>
            <person name="Ravi A."/>
            <person name="Getino M."/>
            <person name="Pursley I."/>
            <person name="Horton D.L."/>
            <person name="Alikhan N.F."/>
            <person name="Baker D."/>
            <person name="Gharbi K."/>
            <person name="Hall N."/>
            <person name="Watson M."/>
            <person name="Adriaenssens E.M."/>
            <person name="Foster-Nyarko E."/>
            <person name="Jarju S."/>
            <person name="Secka A."/>
            <person name="Antonio M."/>
            <person name="Oren A."/>
            <person name="Chaudhuri R.R."/>
            <person name="La Ragione R."/>
            <person name="Hildebrand F."/>
            <person name="Pallen M.J."/>
        </authorList>
    </citation>
    <scope>NUCLEOTIDE SEQUENCE</scope>
    <source>
        <strain evidence="3">ChiSjej1B19-3389</strain>
    </source>
</reference>
<dbReference type="PANTHER" id="PTHR43185">
    <property type="entry name" value="FERROUS IRON TRANSPORT PROTEIN B"/>
    <property type="match status" value="1"/>
</dbReference>
<feature type="domain" description="Nucleoside transporter/FeoB GTPase Gate" evidence="2">
    <location>
        <begin position="76"/>
        <end position="162"/>
    </location>
</feature>
<accession>A0A9D0ZFZ5</accession>
<name>A0A9D0ZFZ5_9FIRM</name>
<comment type="caution">
    <text evidence="3">The sequence shown here is derived from an EMBL/GenBank/DDBJ whole genome shotgun (WGS) entry which is preliminary data.</text>
</comment>
<feature type="transmembrane region" description="Helical" evidence="1">
    <location>
        <begin position="72"/>
        <end position="92"/>
    </location>
</feature>
<dbReference type="InterPro" id="IPR050860">
    <property type="entry name" value="FeoB_GTPase"/>
</dbReference>
<feature type="transmembrane region" description="Helical" evidence="1">
    <location>
        <begin position="7"/>
        <end position="28"/>
    </location>
</feature>
<dbReference type="Pfam" id="PF07670">
    <property type="entry name" value="Gate"/>
    <property type="match status" value="1"/>
</dbReference>
<reference evidence="3" key="1">
    <citation type="submission" date="2020-10" db="EMBL/GenBank/DDBJ databases">
        <authorList>
            <person name="Gilroy R."/>
        </authorList>
    </citation>
    <scope>NUCLEOTIDE SEQUENCE</scope>
    <source>
        <strain evidence="3">ChiSjej1B19-3389</strain>
    </source>
</reference>
<gene>
    <name evidence="3" type="ORF">IAD32_01325</name>
</gene>
<proteinExistence type="predicted"/>
<dbReference type="AlphaFoldDB" id="A0A9D0ZFZ5"/>
<organism evidence="3 4">
    <name type="scientific">Candidatus Scatavimonas merdigallinarum</name>
    <dbReference type="NCBI Taxonomy" id="2840914"/>
    <lineage>
        <taxon>Bacteria</taxon>
        <taxon>Bacillati</taxon>
        <taxon>Bacillota</taxon>
        <taxon>Clostridia</taxon>
        <taxon>Eubacteriales</taxon>
        <taxon>Oscillospiraceae</taxon>
        <taxon>Oscillospiraceae incertae sedis</taxon>
        <taxon>Candidatus Scatavimonas</taxon>
    </lineage>
</organism>
<feature type="non-terminal residue" evidence="3">
    <location>
        <position position="1"/>
    </location>
</feature>
<evidence type="ECO:0000259" key="2">
    <source>
        <dbReference type="Pfam" id="PF07670"/>
    </source>
</evidence>